<feature type="transmembrane region" description="Helical" evidence="1">
    <location>
        <begin position="44"/>
        <end position="65"/>
    </location>
</feature>
<dbReference type="Proteomes" id="UP000294933">
    <property type="component" value="Unassembled WGS sequence"/>
</dbReference>
<evidence type="ECO:0000313" key="3">
    <source>
        <dbReference type="Proteomes" id="UP000294933"/>
    </source>
</evidence>
<dbReference type="OrthoDB" id="3187264at2759"/>
<feature type="transmembrane region" description="Helical" evidence="1">
    <location>
        <begin position="12"/>
        <end position="32"/>
    </location>
</feature>
<feature type="transmembrane region" description="Helical" evidence="1">
    <location>
        <begin position="115"/>
        <end position="136"/>
    </location>
</feature>
<protein>
    <submittedName>
        <fullName evidence="2">Uncharacterized protein</fullName>
    </submittedName>
</protein>
<keyword evidence="3" id="KW-1185">Reference proteome</keyword>
<feature type="transmembrane region" description="Helical" evidence="1">
    <location>
        <begin position="85"/>
        <end position="103"/>
    </location>
</feature>
<keyword evidence="1" id="KW-0812">Transmembrane</keyword>
<dbReference type="AlphaFoldDB" id="A0A4Y7QE18"/>
<accession>A0A4Y7QE18</accession>
<proteinExistence type="predicted"/>
<keyword evidence="1" id="KW-1133">Transmembrane helix</keyword>
<keyword evidence="1" id="KW-0472">Membrane</keyword>
<reference evidence="2 3" key="1">
    <citation type="submission" date="2018-06" db="EMBL/GenBank/DDBJ databases">
        <title>A transcriptomic atlas of mushroom development highlights an independent origin of complex multicellularity.</title>
        <authorList>
            <consortium name="DOE Joint Genome Institute"/>
            <person name="Krizsan K."/>
            <person name="Almasi E."/>
            <person name="Merenyi Z."/>
            <person name="Sahu N."/>
            <person name="Viragh M."/>
            <person name="Koszo T."/>
            <person name="Mondo S."/>
            <person name="Kiss B."/>
            <person name="Balint B."/>
            <person name="Kues U."/>
            <person name="Barry K."/>
            <person name="Hegedus J.C."/>
            <person name="Henrissat B."/>
            <person name="Johnson J."/>
            <person name="Lipzen A."/>
            <person name="Ohm R."/>
            <person name="Nagy I."/>
            <person name="Pangilinan J."/>
            <person name="Yan J."/>
            <person name="Xiong Y."/>
            <person name="Grigoriev I.V."/>
            <person name="Hibbett D.S."/>
            <person name="Nagy L.G."/>
        </authorList>
    </citation>
    <scope>NUCLEOTIDE SEQUENCE [LARGE SCALE GENOMIC DNA]</scope>
    <source>
        <strain evidence="2 3">SZMC22713</strain>
    </source>
</reference>
<name>A0A4Y7QE18_9AGAM</name>
<evidence type="ECO:0000313" key="2">
    <source>
        <dbReference type="EMBL" id="TDL25874.1"/>
    </source>
</evidence>
<gene>
    <name evidence="2" type="ORF">BD410DRAFT_784910</name>
</gene>
<organism evidence="2 3">
    <name type="scientific">Rickenella mellea</name>
    <dbReference type="NCBI Taxonomy" id="50990"/>
    <lineage>
        <taxon>Eukaryota</taxon>
        <taxon>Fungi</taxon>
        <taxon>Dikarya</taxon>
        <taxon>Basidiomycota</taxon>
        <taxon>Agaricomycotina</taxon>
        <taxon>Agaricomycetes</taxon>
        <taxon>Hymenochaetales</taxon>
        <taxon>Rickenellaceae</taxon>
        <taxon>Rickenella</taxon>
    </lineage>
</organism>
<evidence type="ECO:0000256" key="1">
    <source>
        <dbReference type="SAM" id="Phobius"/>
    </source>
</evidence>
<dbReference type="VEuPathDB" id="FungiDB:BD410DRAFT_784910"/>
<dbReference type="EMBL" id="ML170163">
    <property type="protein sequence ID" value="TDL25874.1"/>
    <property type="molecule type" value="Genomic_DNA"/>
</dbReference>
<sequence>MSSISKHTFKQLKFVIPGGVVTFLLDSHSKFWYLVHDADGWARISAQTSLSVGLLTIALFLYILLIPWIKGSQPNYHQWRQSGELSVVVPLLTALMSFGWPLLTFTFSKWTDLGVLQGVMASSAIYALVFGLLGLVPAPMVKRQ</sequence>